<protein>
    <submittedName>
        <fullName evidence="5">Leucine rich repeat containing 9</fullName>
    </submittedName>
</protein>
<dbReference type="Pfam" id="PF14580">
    <property type="entry name" value="LRR_9"/>
    <property type="match status" value="3"/>
</dbReference>
<reference evidence="6" key="1">
    <citation type="submission" date="2011-08" db="EMBL/GenBank/DDBJ databases">
        <title>The draft genome of Latimeria chalumnae.</title>
        <authorList>
            <person name="Di Palma F."/>
            <person name="Alfoldi J."/>
            <person name="Johnson J."/>
            <person name="Berlin A."/>
            <person name="Gnerre S."/>
            <person name="Jaffe D."/>
            <person name="MacCallum I."/>
            <person name="Young S."/>
            <person name="Walker B.J."/>
            <person name="Lander E."/>
            <person name="Lindblad-Toh K."/>
        </authorList>
    </citation>
    <scope>NUCLEOTIDE SEQUENCE [LARGE SCALE GENOMIC DNA]</scope>
    <source>
        <strain evidence="6">Wild caught</strain>
    </source>
</reference>
<evidence type="ECO:0000256" key="1">
    <source>
        <dbReference type="ARBA" id="ARBA00022614"/>
    </source>
</evidence>
<evidence type="ECO:0000313" key="5">
    <source>
        <dbReference type="Ensembl" id="ENSLACP00000021230.1"/>
    </source>
</evidence>
<feature type="domain" description="U2A'/phosphoprotein 32 family A C-terminal" evidence="4">
    <location>
        <begin position="1347"/>
        <end position="1365"/>
    </location>
</feature>
<dbReference type="SMART" id="SM00446">
    <property type="entry name" value="LRRcap"/>
    <property type="match status" value="4"/>
</dbReference>
<sequence length="1508" mass="172091">WYGNEGQEEKDWLCTVCFSNGLSYETIAQEGPTVSTLEMFFSGYPSMVGLAYFPNLTTLTLVGQNIESIQSLESCPHLKELWIVQCSLTKIEALQHCSNLQKLYLYCNKIKEIENLGNLENLQVLWLSNNLIDSLQGLETLKDLEELNLANNLIGEIGNFLDSNTKLERLNLSGNKICSFKELANLARLFHLKELGLKDPLYKTNPVCLLCNYAIHVLYHMPQLQRLDTYDVSNKQIKDMAEDSLKNNLLLLLESNYSCHKNLVDKISYRAKLGKSYIKISHSQFLSFLAKNLQHELSELQMSSKKYNSRIISSGWEEKKPGMEGSGDNSNNTEETTDDLNLEQKLCHKLDALRQRLKFWSAKYEEIETSYQMEVERNKESNEFMARFLMIELETVGNVRFEEGNPSDIWFTSCYDLILSRFCAWDFKAYGVTGVKINRIIRVHNRILRHKFEEKFHMLLDNEPSISQNYRKLLEYLFYVIDSKLPGSKNKILRVLEEGFQEPKKSKLPRKSEDEAVPLCNSLSLCERPRIEYLQQQACDQNNIDLVPFRHGSRLIIAKVFLGRIVQARDHIIISQKNYPRAHSVFRPRTTEKTVISGREKESTCSSKQHGNCDCSLRQSEWFMFDHELVLPEYVIDFEYIMLDKPKPFFCAVPETVATGLYLPDVNLDEEILNMEPVIKPRPKIISLDEKTVLSLTKANIFSQITVLNLHGNSLTKLNCISKMTSLRKLIISFNEFTGLDDVSYLPNLEYLDASHNHLITLEGLKTLGKLKYLDVRWNQLTRPREEINVLRKRAPGLLTLDFQHNPWQKIGSLRLTIIARLKVLTYLDGAVVTEQEAAAALCLNSGLRITQVSLLLHSRTDKVRPRSLSLLSSAQILTQFSMNKPDINAECDPGWYSKITALNLEGQNLSRLSNLEKLDNLHWASFNNNDLTKIEGLEYCIHLEELSLDGNNITKLEGISKLTKLSWLSINNNQLTSLDGKVLEKLPHLHYLSAENNKITSFLGLQKVHSLIELYIGNNQASSNRDIHYLKNLRNLVLLDLYGNPLVEKQDNYRLFVIFHLPSLKALDGIAVELSEIENAKDVFGGRLTPDLVAERVGHSNFGDIVELDWPDSAVRIRAVDLVPPEQFASLRSVNLERNNLTSFSGLVFLPNIKVLCLNYNHIETILPRQKPQNHLTNKQLLHQRVTSSGYGQQAFSKGNRDAGLCETLPVIMESLEELHLGNNGITNLANLQLGRLRNLKTLFLQGNEISLIEGLEDLSFLQELVLDHNRIRVIGEASFIGQYNLLELHLEENRLRELNSLNTLVKLQRLFLGLNKIQDTIELEKLQVLPSLVELSVIGNPVCRKMLYRPLLIFQLPKLQVLDRTMITKDERARAEMQFLDQHSTTTLNSLNEVGYPGMMPILTKPMQLRVASVTINGGPFLGSEFLAPHTFEDCLPTEKNKCKNKQHKQASGTIATNPRSVHAEIAFRQLKGGTNYSPVCLAQQNGSSRTLSNYPNSQEQESRYG</sequence>
<dbReference type="InterPro" id="IPR003591">
    <property type="entry name" value="Leu-rich_rpt_typical-subtyp"/>
</dbReference>
<name>H3BH59_LATCH</name>
<dbReference type="SUPFAM" id="SSF52058">
    <property type="entry name" value="L domain-like"/>
    <property type="match status" value="1"/>
</dbReference>
<keyword evidence="1" id="KW-0433">Leucine-rich repeat</keyword>
<keyword evidence="2" id="KW-0677">Repeat</keyword>
<dbReference type="Gene3D" id="3.80.10.10">
    <property type="entry name" value="Ribonuclease Inhibitor"/>
    <property type="match status" value="7"/>
</dbReference>
<feature type="domain" description="U2A'/phosphoprotein 32 family A C-terminal" evidence="4">
    <location>
        <begin position="815"/>
        <end position="829"/>
    </location>
</feature>
<dbReference type="PROSITE" id="PS51450">
    <property type="entry name" value="LRR"/>
    <property type="match status" value="12"/>
</dbReference>
<dbReference type="OMA" id="HTAGNVR"/>
<dbReference type="EMBL" id="AFYH01002524">
    <property type="status" value="NOT_ANNOTATED_CDS"/>
    <property type="molecule type" value="Genomic_DNA"/>
</dbReference>
<evidence type="ECO:0000256" key="3">
    <source>
        <dbReference type="SAM" id="MobiDB-lite"/>
    </source>
</evidence>
<dbReference type="InterPro" id="IPR032675">
    <property type="entry name" value="LRR_dom_sf"/>
</dbReference>
<reference evidence="5" key="2">
    <citation type="submission" date="2025-08" db="UniProtKB">
        <authorList>
            <consortium name="Ensembl"/>
        </authorList>
    </citation>
    <scope>IDENTIFICATION</scope>
</reference>
<dbReference type="STRING" id="7897.ENSLACP00000021230"/>
<dbReference type="InterPro" id="IPR003603">
    <property type="entry name" value="U2A'_phosphoprotein32A_C"/>
</dbReference>
<evidence type="ECO:0000259" key="4">
    <source>
        <dbReference type="SMART" id="SM00446"/>
    </source>
</evidence>
<dbReference type="FunCoup" id="H3BH59">
    <property type="interactions" value="395"/>
</dbReference>
<keyword evidence="6" id="KW-1185">Reference proteome</keyword>
<dbReference type="InterPro" id="IPR050836">
    <property type="entry name" value="SDS22/Internalin_LRR"/>
</dbReference>
<evidence type="ECO:0000256" key="2">
    <source>
        <dbReference type="ARBA" id="ARBA00022737"/>
    </source>
</evidence>
<dbReference type="HOGENOM" id="CLU_002627_0_0_1"/>
<accession>H3BH59</accession>
<dbReference type="GeneTree" id="ENSGT00940000158583"/>
<dbReference type="EMBL" id="AFYH01002525">
    <property type="status" value="NOT_ANNOTATED_CDS"/>
    <property type="molecule type" value="Genomic_DNA"/>
</dbReference>
<dbReference type="SMART" id="SM00364">
    <property type="entry name" value="LRR_BAC"/>
    <property type="match status" value="6"/>
</dbReference>
<organism evidence="5 6">
    <name type="scientific">Latimeria chalumnae</name>
    <name type="common">Coelacanth</name>
    <dbReference type="NCBI Taxonomy" id="7897"/>
    <lineage>
        <taxon>Eukaryota</taxon>
        <taxon>Metazoa</taxon>
        <taxon>Chordata</taxon>
        <taxon>Craniata</taxon>
        <taxon>Vertebrata</taxon>
        <taxon>Euteleostomi</taxon>
        <taxon>Coelacanthiformes</taxon>
        <taxon>Coelacanthidae</taxon>
        <taxon>Latimeria</taxon>
    </lineage>
</organism>
<gene>
    <name evidence="5" type="primary">LRRC9</name>
</gene>
<dbReference type="InterPro" id="IPR001611">
    <property type="entry name" value="Leu-rich_rpt"/>
</dbReference>
<dbReference type="SMART" id="SM00369">
    <property type="entry name" value="LRR_TYP"/>
    <property type="match status" value="9"/>
</dbReference>
<dbReference type="PANTHER" id="PTHR46652">
    <property type="entry name" value="LEUCINE-RICH REPEAT AND IQ DOMAIN-CONTAINING PROTEIN 1-RELATED"/>
    <property type="match status" value="1"/>
</dbReference>
<dbReference type="SMART" id="SM00365">
    <property type="entry name" value="LRR_SD22"/>
    <property type="match status" value="17"/>
</dbReference>
<dbReference type="Ensembl" id="ENSLACT00000021371.1">
    <property type="protein sequence ID" value="ENSLACP00000021230.1"/>
    <property type="gene ID" value="ENSLACG00000018652.1"/>
</dbReference>
<dbReference type="eggNOG" id="KOG0531">
    <property type="taxonomic scope" value="Eukaryota"/>
</dbReference>
<dbReference type="InParanoid" id="H3BH59"/>
<feature type="domain" description="U2A'/phosphoprotein 32 family A C-terminal" evidence="4">
    <location>
        <begin position="210"/>
        <end position="228"/>
    </location>
</feature>
<dbReference type="EMBL" id="AFYH01002527">
    <property type="status" value="NOT_ANNOTATED_CDS"/>
    <property type="molecule type" value="Genomic_DNA"/>
</dbReference>
<dbReference type="InterPro" id="IPR006553">
    <property type="entry name" value="Leu-rich_rpt_Cys-con_subtyp"/>
</dbReference>
<dbReference type="Pfam" id="PF13855">
    <property type="entry name" value="LRR_8"/>
    <property type="match status" value="2"/>
</dbReference>
<proteinExistence type="predicted"/>
<dbReference type="PANTHER" id="PTHR46652:SF3">
    <property type="entry name" value="LEUCINE-RICH REPEAT-CONTAINING PROTEIN 9"/>
    <property type="match status" value="1"/>
</dbReference>
<dbReference type="EMBL" id="AFYH01002526">
    <property type="status" value="NOT_ANNOTATED_CDS"/>
    <property type="molecule type" value="Genomic_DNA"/>
</dbReference>
<dbReference type="SUPFAM" id="SSF52075">
    <property type="entry name" value="Outer arm dynein light chain 1"/>
    <property type="match status" value="2"/>
</dbReference>
<dbReference type="SMART" id="SM00367">
    <property type="entry name" value="LRR_CC"/>
    <property type="match status" value="4"/>
</dbReference>
<reference evidence="5" key="3">
    <citation type="submission" date="2025-09" db="UniProtKB">
        <authorList>
            <consortium name="Ensembl"/>
        </authorList>
    </citation>
    <scope>IDENTIFICATION</scope>
</reference>
<feature type="region of interest" description="Disordered" evidence="3">
    <location>
        <begin position="317"/>
        <end position="337"/>
    </location>
</feature>
<evidence type="ECO:0000313" key="6">
    <source>
        <dbReference type="Proteomes" id="UP000008672"/>
    </source>
</evidence>
<feature type="domain" description="U2A'/phosphoprotein 32 family A C-terminal" evidence="4">
    <location>
        <begin position="1051"/>
        <end position="1069"/>
    </location>
</feature>
<dbReference type="Proteomes" id="UP000008672">
    <property type="component" value="Unassembled WGS sequence"/>
</dbReference>
<dbReference type="EMBL" id="AFYH01002528">
    <property type="status" value="NOT_ANNOTATED_CDS"/>
    <property type="molecule type" value="Genomic_DNA"/>
</dbReference>